<organism evidence="2">
    <name type="scientific">Gaeumannomyces tritici (strain R3-111a-1)</name>
    <name type="common">Wheat and barley take-all root rot fungus</name>
    <name type="synonym">Gaeumannomyces graminis var. tritici</name>
    <dbReference type="NCBI Taxonomy" id="644352"/>
    <lineage>
        <taxon>Eukaryota</taxon>
        <taxon>Fungi</taxon>
        <taxon>Dikarya</taxon>
        <taxon>Ascomycota</taxon>
        <taxon>Pezizomycotina</taxon>
        <taxon>Sordariomycetes</taxon>
        <taxon>Sordariomycetidae</taxon>
        <taxon>Magnaporthales</taxon>
        <taxon>Magnaporthaceae</taxon>
        <taxon>Gaeumannomyces</taxon>
    </lineage>
</organism>
<dbReference type="Proteomes" id="UP000006039">
    <property type="component" value="Unassembled WGS sequence"/>
</dbReference>
<keyword evidence="1" id="KW-0812">Transmembrane</keyword>
<keyword evidence="4" id="KW-1185">Reference proteome</keyword>
<dbReference type="RefSeq" id="XP_009230496.1">
    <property type="nucleotide sequence ID" value="XM_009232232.1"/>
</dbReference>
<dbReference type="PANTHER" id="PTHR23539">
    <property type="entry name" value="MFS TRANSPORTER"/>
    <property type="match status" value="1"/>
</dbReference>
<evidence type="ECO:0000313" key="4">
    <source>
        <dbReference type="Proteomes" id="UP000006039"/>
    </source>
</evidence>
<keyword evidence="1" id="KW-1133">Transmembrane helix</keyword>
<keyword evidence="1" id="KW-0472">Membrane</keyword>
<dbReference type="eggNOG" id="ENOG502SENH">
    <property type="taxonomic scope" value="Eukaryota"/>
</dbReference>
<accession>J3PL58</accession>
<protein>
    <recommendedName>
        <fullName evidence="5">Major facilitator superfamily (MFS) profile domain-containing protein</fullName>
    </recommendedName>
</protein>
<dbReference type="EnsemblFungi" id="EJT68115">
    <property type="protein sequence ID" value="EJT68115"/>
    <property type="gene ID" value="GGTG_14305"/>
</dbReference>
<dbReference type="Gene3D" id="1.20.1250.20">
    <property type="entry name" value="MFS general substrate transporter like domains"/>
    <property type="match status" value="1"/>
</dbReference>
<reference evidence="4" key="1">
    <citation type="submission" date="2010-07" db="EMBL/GenBank/DDBJ databases">
        <title>The genome sequence of Gaeumannomyces graminis var. tritici strain R3-111a-1.</title>
        <authorList>
            <consortium name="The Broad Institute Genome Sequencing Platform"/>
            <person name="Ma L.-J."/>
            <person name="Dead R."/>
            <person name="Young S."/>
            <person name="Zeng Q."/>
            <person name="Koehrsen M."/>
            <person name="Alvarado L."/>
            <person name="Berlin A."/>
            <person name="Chapman S.B."/>
            <person name="Chen Z."/>
            <person name="Freedman E."/>
            <person name="Gellesch M."/>
            <person name="Goldberg J."/>
            <person name="Griggs A."/>
            <person name="Gujja S."/>
            <person name="Heilman E.R."/>
            <person name="Heiman D."/>
            <person name="Hepburn T."/>
            <person name="Howarth C."/>
            <person name="Jen D."/>
            <person name="Larson L."/>
            <person name="Mehta T."/>
            <person name="Neiman D."/>
            <person name="Pearson M."/>
            <person name="Roberts A."/>
            <person name="Saif S."/>
            <person name="Shea T."/>
            <person name="Shenoy N."/>
            <person name="Sisk P."/>
            <person name="Stolte C."/>
            <person name="Sykes S."/>
            <person name="Walk T."/>
            <person name="White J."/>
            <person name="Yandava C."/>
            <person name="Haas B."/>
            <person name="Nusbaum C."/>
            <person name="Birren B."/>
        </authorList>
    </citation>
    <scope>NUCLEOTIDE SEQUENCE [LARGE SCALE GENOMIC DNA]</scope>
    <source>
        <strain evidence="4">R3-111a-1</strain>
    </source>
</reference>
<sequence>MVVMALGASWAVARGLCGYWPVLLVSFCSLPVRAALGATFIEAWGVWPVQVLDGVGAGLQSVAVPGTVAQVLARTGRVNVGIGAVGTAQLVGSSLSPLLAGWIAQVRGYNVALYVLGIFPLISVALWVSTPILTRIKSRKLAGALR</sequence>
<dbReference type="PANTHER" id="PTHR23539:SF1">
    <property type="entry name" value="MAJOR FACILITATOR SUPERFAMILY (MFS) PROFILE DOMAIN-CONTAINING PROTEIN"/>
    <property type="match status" value="1"/>
</dbReference>
<evidence type="ECO:0000256" key="1">
    <source>
        <dbReference type="SAM" id="Phobius"/>
    </source>
</evidence>
<dbReference type="AlphaFoldDB" id="J3PL58"/>
<dbReference type="GeneID" id="20354763"/>
<reference evidence="3" key="5">
    <citation type="submission" date="2018-04" db="UniProtKB">
        <authorList>
            <consortium name="EnsemblFungi"/>
        </authorList>
    </citation>
    <scope>IDENTIFICATION</scope>
    <source>
        <strain evidence="3">R3-111a-1</strain>
    </source>
</reference>
<dbReference type="InterPro" id="IPR036259">
    <property type="entry name" value="MFS_trans_sf"/>
</dbReference>
<gene>
    <name evidence="3" type="primary">20354763</name>
    <name evidence="2" type="ORF">GGTG_14305</name>
</gene>
<reference evidence="3" key="4">
    <citation type="journal article" date="2015" name="G3 (Bethesda)">
        <title>Genome sequences of three phytopathogenic species of the Magnaporthaceae family of fungi.</title>
        <authorList>
            <person name="Okagaki L.H."/>
            <person name="Nunes C.C."/>
            <person name="Sailsbery J."/>
            <person name="Clay B."/>
            <person name="Brown D."/>
            <person name="John T."/>
            <person name="Oh Y."/>
            <person name="Young N."/>
            <person name="Fitzgerald M."/>
            <person name="Haas B.J."/>
            <person name="Zeng Q."/>
            <person name="Young S."/>
            <person name="Adiconis X."/>
            <person name="Fan L."/>
            <person name="Levin J.Z."/>
            <person name="Mitchell T.K."/>
            <person name="Okubara P.A."/>
            <person name="Farman M.L."/>
            <person name="Kohn L.M."/>
            <person name="Birren B."/>
            <person name="Ma L.-J."/>
            <person name="Dean R.A."/>
        </authorList>
    </citation>
    <scope>NUCLEOTIDE SEQUENCE</scope>
    <source>
        <strain evidence="3">R3-111a-1</strain>
    </source>
</reference>
<reference evidence="2" key="2">
    <citation type="submission" date="2010-07" db="EMBL/GenBank/DDBJ databases">
        <authorList>
            <consortium name="The Broad Institute Genome Sequencing Platform"/>
            <consortium name="Broad Institute Genome Sequencing Center for Infectious Disease"/>
            <person name="Ma L.-J."/>
            <person name="Dead R."/>
            <person name="Young S."/>
            <person name="Zeng Q."/>
            <person name="Koehrsen M."/>
            <person name="Alvarado L."/>
            <person name="Berlin A."/>
            <person name="Chapman S.B."/>
            <person name="Chen Z."/>
            <person name="Freedman E."/>
            <person name="Gellesch M."/>
            <person name="Goldberg J."/>
            <person name="Griggs A."/>
            <person name="Gujja S."/>
            <person name="Heilman E.R."/>
            <person name="Heiman D."/>
            <person name="Hepburn T."/>
            <person name="Howarth C."/>
            <person name="Jen D."/>
            <person name="Larson L."/>
            <person name="Mehta T."/>
            <person name="Neiman D."/>
            <person name="Pearson M."/>
            <person name="Roberts A."/>
            <person name="Saif S."/>
            <person name="Shea T."/>
            <person name="Shenoy N."/>
            <person name="Sisk P."/>
            <person name="Stolte C."/>
            <person name="Sykes S."/>
            <person name="Walk T."/>
            <person name="White J."/>
            <person name="Yandava C."/>
            <person name="Haas B."/>
            <person name="Nusbaum C."/>
            <person name="Birren B."/>
        </authorList>
    </citation>
    <scope>NUCLEOTIDE SEQUENCE</scope>
    <source>
        <strain evidence="2">R3-111a-1</strain>
    </source>
</reference>
<dbReference type="VEuPathDB" id="FungiDB:GGTG_14305"/>
<evidence type="ECO:0008006" key="5">
    <source>
        <dbReference type="Google" id="ProtNLM"/>
    </source>
</evidence>
<evidence type="ECO:0000313" key="3">
    <source>
        <dbReference type="EnsemblFungi" id="EJT68115"/>
    </source>
</evidence>
<dbReference type="HOGENOM" id="CLU_1777574_0_0_1"/>
<name>J3PL58_GAET3</name>
<feature type="transmembrane region" description="Helical" evidence="1">
    <location>
        <begin position="111"/>
        <end position="133"/>
    </location>
</feature>
<dbReference type="EMBL" id="GL385630">
    <property type="protein sequence ID" value="EJT68115.1"/>
    <property type="molecule type" value="Genomic_DNA"/>
</dbReference>
<dbReference type="OrthoDB" id="5208908at2759"/>
<dbReference type="SUPFAM" id="SSF103473">
    <property type="entry name" value="MFS general substrate transporter"/>
    <property type="match status" value="1"/>
</dbReference>
<evidence type="ECO:0000313" key="2">
    <source>
        <dbReference type="EMBL" id="EJT68115.1"/>
    </source>
</evidence>
<proteinExistence type="predicted"/>
<reference evidence="2" key="3">
    <citation type="submission" date="2010-09" db="EMBL/GenBank/DDBJ databases">
        <title>Annotation of Gaeumannomyces graminis var. tritici R3-111a-1.</title>
        <authorList>
            <consortium name="The Broad Institute Genome Sequencing Platform"/>
            <person name="Ma L.-J."/>
            <person name="Dead R."/>
            <person name="Young S.K."/>
            <person name="Zeng Q."/>
            <person name="Gargeya S."/>
            <person name="Fitzgerald M."/>
            <person name="Haas B."/>
            <person name="Abouelleil A."/>
            <person name="Alvarado L."/>
            <person name="Arachchi H.M."/>
            <person name="Berlin A."/>
            <person name="Brown A."/>
            <person name="Chapman S.B."/>
            <person name="Chen Z."/>
            <person name="Dunbar C."/>
            <person name="Freedman E."/>
            <person name="Gearin G."/>
            <person name="Gellesch M."/>
            <person name="Goldberg J."/>
            <person name="Griggs A."/>
            <person name="Gujja S."/>
            <person name="Heiman D."/>
            <person name="Howarth C."/>
            <person name="Larson L."/>
            <person name="Lui A."/>
            <person name="MacDonald P.J.P."/>
            <person name="Mehta T."/>
            <person name="Montmayeur A."/>
            <person name="Murphy C."/>
            <person name="Neiman D."/>
            <person name="Pearson M."/>
            <person name="Priest M."/>
            <person name="Roberts A."/>
            <person name="Saif S."/>
            <person name="Shea T."/>
            <person name="Shenoy N."/>
            <person name="Sisk P."/>
            <person name="Stolte C."/>
            <person name="Sykes S."/>
            <person name="Yandava C."/>
            <person name="Wortman J."/>
            <person name="Nusbaum C."/>
            <person name="Birren B."/>
        </authorList>
    </citation>
    <scope>NUCLEOTIDE SEQUENCE</scope>
    <source>
        <strain evidence="2">R3-111a-1</strain>
    </source>
</reference>